<accession>A0A4R7B5W5</accession>
<dbReference type="PANTHER" id="PTHR10584">
    <property type="entry name" value="SUGAR KINASE"/>
    <property type="match status" value="1"/>
</dbReference>
<dbReference type="InterPro" id="IPR002173">
    <property type="entry name" value="Carboh/pur_kinase_PfkB_CS"/>
</dbReference>
<protein>
    <submittedName>
        <fullName evidence="6">Sugar/nucleoside kinase (Ribokinase family)</fullName>
    </submittedName>
</protein>
<proteinExistence type="inferred from homology"/>
<evidence type="ECO:0000256" key="3">
    <source>
        <dbReference type="ARBA" id="ARBA00022777"/>
    </source>
</evidence>
<dbReference type="SUPFAM" id="SSF53613">
    <property type="entry name" value="Ribokinase-like"/>
    <property type="match status" value="1"/>
</dbReference>
<dbReference type="Pfam" id="PF00294">
    <property type="entry name" value="PfkB"/>
    <property type="match status" value="2"/>
</dbReference>
<dbReference type="AlphaFoldDB" id="A0A4R7B5W5"/>
<evidence type="ECO:0000256" key="4">
    <source>
        <dbReference type="RuleBase" id="RU003704"/>
    </source>
</evidence>
<dbReference type="EMBL" id="SNZP01000006">
    <property type="protein sequence ID" value="TDR80070.1"/>
    <property type="molecule type" value="Genomic_DNA"/>
</dbReference>
<comment type="similarity">
    <text evidence="1 4">Belongs to the carbohydrate kinase PfkB family.</text>
</comment>
<evidence type="ECO:0000256" key="2">
    <source>
        <dbReference type="ARBA" id="ARBA00022679"/>
    </source>
</evidence>
<sequence length="278" mass="30231">MFGARIDVYGSLNLDNILYVEDRFGVEEATRVVKREVCHGGHGANVAKAIVENGHESVSLISMVGQDDAGVALLQSLTKTRINTERVAVDPILPTGRVDIIAYADKRNLLLFSNEISRSENFIEHVRSSWKDGADMSVIFDLPTDLMLWLIDRLDLSRAVLCLNSFSARIISLLPPSKWPKYVIANIAEFNVSGISSVPKDSQVIVTCGSQGVRVLNSEGEAFFEAPSIPEIVDTIGAGDAFSGAFVAAMQQGQAIEYAVKSAINYCSRTLSIHGARQ</sequence>
<dbReference type="Gene3D" id="3.40.1190.20">
    <property type="match status" value="1"/>
</dbReference>
<keyword evidence="2 4" id="KW-0808">Transferase</keyword>
<dbReference type="OrthoDB" id="9779730at2"/>
<organism evidence="6 7">
    <name type="scientific">Paludibacterium purpuratum</name>
    <dbReference type="NCBI Taxonomy" id="1144873"/>
    <lineage>
        <taxon>Bacteria</taxon>
        <taxon>Pseudomonadati</taxon>
        <taxon>Pseudomonadota</taxon>
        <taxon>Betaproteobacteria</taxon>
        <taxon>Neisseriales</taxon>
        <taxon>Chromobacteriaceae</taxon>
        <taxon>Paludibacterium</taxon>
    </lineage>
</organism>
<evidence type="ECO:0000256" key="1">
    <source>
        <dbReference type="ARBA" id="ARBA00010688"/>
    </source>
</evidence>
<dbReference type="RefSeq" id="WP_133680423.1">
    <property type="nucleotide sequence ID" value="NZ_SNZP01000006.1"/>
</dbReference>
<evidence type="ECO:0000313" key="7">
    <source>
        <dbReference type="Proteomes" id="UP000295611"/>
    </source>
</evidence>
<dbReference type="InterPro" id="IPR029056">
    <property type="entry name" value="Ribokinase-like"/>
</dbReference>
<dbReference type="PROSITE" id="PS00584">
    <property type="entry name" value="PFKB_KINASES_2"/>
    <property type="match status" value="1"/>
</dbReference>
<comment type="caution">
    <text evidence="6">The sequence shown here is derived from an EMBL/GenBank/DDBJ whole genome shotgun (WGS) entry which is preliminary data.</text>
</comment>
<feature type="domain" description="Carbohydrate kinase PfkB" evidence="5">
    <location>
        <begin position="202"/>
        <end position="276"/>
    </location>
</feature>
<dbReference type="PANTHER" id="PTHR10584:SF166">
    <property type="entry name" value="RIBOKINASE"/>
    <property type="match status" value="1"/>
</dbReference>
<dbReference type="GO" id="GO:0016301">
    <property type="term" value="F:kinase activity"/>
    <property type="evidence" value="ECO:0007669"/>
    <property type="project" value="UniProtKB-KW"/>
</dbReference>
<dbReference type="InterPro" id="IPR002139">
    <property type="entry name" value="Ribo/fructo_kinase"/>
</dbReference>
<dbReference type="InterPro" id="IPR011611">
    <property type="entry name" value="PfkB_dom"/>
</dbReference>
<dbReference type="Proteomes" id="UP000295611">
    <property type="component" value="Unassembled WGS sequence"/>
</dbReference>
<feature type="domain" description="Carbohydrate kinase PfkB" evidence="5">
    <location>
        <begin position="5"/>
        <end position="120"/>
    </location>
</feature>
<dbReference type="PRINTS" id="PR00990">
    <property type="entry name" value="RIBOKINASE"/>
</dbReference>
<evidence type="ECO:0000313" key="6">
    <source>
        <dbReference type="EMBL" id="TDR80070.1"/>
    </source>
</evidence>
<dbReference type="GO" id="GO:0006796">
    <property type="term" value="P:phosphate-containing compound metabolic process"/>
    <property type="evidence" value="ECO:0007669"/>
    <property type="project" value="UniProtKB-ARBA"/>
</dbReference>
<keyword evidence="7" id="KW-1185">Reference proteome</keyword>
<evidence type="ECO:0000259" key="5">
    <source>
        <dbReference type="Pfam" id="PF00294"/>
    </source>
</evidence>
<name>A0A4R7B5W5_9NEIS</name>
<keyword evidence="3 4" id="KW-0418">Kinase</keyword>
<gene>
    <name evidence="6" type="ORF">DFP86_106213</name>
</gene>
<reference evidence="6 7" key="1">
    <citation type="submission" date="2019-03" db="EMBL/GenBank/DDBJ databases">
        <title>Genomic Encyclopedia of Type Strains, Phase III (KMG-III): the genomes of soil and plant-associated and newly described type strains.</title>
        <authorList>
            <person name="Whitman W."/>
        </authorList>
    </citation>
    <scope>NUCLEOTIDE SEQUENCE [LARGE SCALE GENOMIC DNA]</scope>
    <source>
        <strain evidence="6 7">CECT 8976</strain>
    </source>
</reference>